<sequence length="560" mass="63306">MSPSRFRRLLGALKDQASIGLAKSDLDVSIVKATRHEEFPPEEKYIHEILHQTCYSRAHVSASVSGLSRRLNKTRNWTVALKTLLLIQRLLSEGGPVYEEEIFFAKRRGTHLLNMSDFLDSSGSKSWAYSAFVRTYALYLDERLEYKMQGWRGKQRFSGFGEDGQETGGCQDRAPVKATVPPQEMKNDQLFSKLQRLHQLLERILACRPTGRAKNNLVVFVALYPIVKESFQMYYEMTDIMAILIDRFLEVVVPDCIRIYEMFSRVRKQLEELNEFYRWCKTVGVGRSSEYPEVEQISQKKLELMSEFVRDQMALAQDNRPTSVEPRNDRVQESEDPHEETKESTDSIRALPPPEGFAEPSIQEEKHDEENLELAVIEADLLNLGEDAVATQDHGDSFAMALFDGLGPSTSTSRWAAFDDNTSDWENTLVQSESRLSSQPAAVSMGGGFDMLLLNGMYEQGAAAARINYGSTSSVSIHPAGMPATLLPSAPPANTDPFAPSLRVAPPPYVQMSDLETKHRLLAQEQWLWQQFAQYGMQGQLGFQHLQANPYNMGGYMRSN</sequence>
<dbReference type="InterPro" id="IPR013809">
    <property type="entry name" value="ENTH"/>
</dbReference>
<keyword evidence="12" id="KW-1185">Reference proteome</keyword>
<dbReference type="EMBL" id="JAXIOK010000016">
    <property type="protein sequence ID" value="KAK4751910.1"/>
    <property type="molecule type" value="Genomic_DNA"/>
</dbReference>
<evidence type="ECO:0000256" key="4">
    <source>
        <dbReference type="ARBA" id="ARBA00022583"/>
    </source>
</evidence>
<dbReference type="SUPFAM" id="SSF89009">
    <property type="entry name" value="GAT-like domain"/>
    <property type="match status" value="1"/>
</dbReference>
<evidence type="ECO:0000259" key="10">
    <source>
        <dbReference type="PROSITE" id="PS50942"/>
    </source>
</evidence>
<dbReference type="GO" id="GO:0000149">
    <property type="term" value="F:SNARE binding"/>
    <property type="evidence" value="ECO:0007669"/>
    <property type="project" value="TreeGrafter"/>
</dbReference>
<evidence type="ECO:0000256" key="9">
    <source>
        <dbReference type="SAM" id="MobiDB-lite"/>
    </source>
</evidence>
<dbReference type="GO" id="GO:0006900">
    <property type="term" value="P:vesicle budding from membrane"/>
    <property type="evidence" value="ECO:0007669"/>
    <property type="project" value="TreeGrafter"/>
</dbReference>
<dbReference type="GO" id="GO:0005794">
    <property type="term" value="C:Golgi apparatus"/>
    <property type="evidence" value="ECO:0007669"/>
    <property type="project" value="UniProtKB-SubCell"/>
</dbReference>
<evidence type="ECO:0000313" key="11">
    <source>
        <dbReference type="EMBL" id="KAK4751910.1"/>
    </source>
</evidence>
<dbReference type="Pfam" id="PF07651">
    <property type="entry name" value="ANTH"/>
    <property type="match status" value="1"/>
</dbReference>
<dbReference type="InterPro" id="IPR011417">
    <property type="entry name" value="ANTH_dom"/>
</dbReference>
<comment type="caution">
    <text evidence="11">The sequence shown here is derived from an EMBL/GenBank/DDBJ whole genome shotgun (WGS) entry which is preliminary data.</text>
</comment>
<dbReference type="SMART" id="SM00273">
    <property type="entry name" value="ENTH"/>
    <property type="match status" value="1"/>
</dbReference>
<dbReference type="Gene3D" id="1.25.40.90">
    <property type="match status" value="1"/>
</dbReference>
<dbReference type="GO" id="GO:0030136">
    <property type="term" value="C:clathrin-coated vesicle"/>
    <property type="evidence" value="ECO:0007669"/>
    <property type="project" value="UniProtKB-SubCell"/>
</dbReference>
<dbReference type="GO" id="GO:0005545">
    <property type="term" value="F:1-phosphatidylinositol binding"/>
    <property type="evidence" value="ECO:0007669"/>
    <property type="project" value="InterPro"/>
</dbReference>
<dbReference type="PANTHER" id="PTHR22951">
    <property type="entry name" value="CLATHRIN ASSEMBLY PROTEIN"/>
    <property type="match status" value="1"/>
</dbReference>
<dbReference type="CDD" id="cd16987">
    <property type="entry name" value="ANTH_N_AP180_plant"/>
    <property type="match status" value="1"/>
</dbReference>
<dbReference type="PROSITE" id="PS50942">
    <property type="entry name" value="ENTH"/>
    <property type="match status" value="1"/>
</dbReference>
<dbReference type="GO" id="GO:0048268">
    <property type="term" value="P:clathrin coat assembly"/>
    <property type="evidence" value="ECO:0007669"/>
    <property type="project" value="InterPro"/>
</dbReference>
<name>A0AAN7PUL7_9MYRT</name>
<evidence type="ECO:0000256" key="8">
    <source>
        <dbReference type="ARBA" id="ARBA00023329"/>
    </source>
</evidence>
<gene>
    <name evidence="11" type="ORF">SAY87_020708</name>
</gene>
<accession>A0AAN7PUL7</accession>
<dbReference type="Gene3D" id="1.20.58.150">
    <property type="entry name" value="ANTH domain"/>
    <property type="match status" value="1"/>
</dbReference>
<keyword evidence="6" id="KW-0472">Membrane</keyword>
<dbReference type="GO" id="GO:0072583">
    <property type="term" value="P:clathrin-dependent endocytosis"/>
    <property type="evidence" value="ECO:0007669"/>
    <property type="project" value="InterPro"/>
</dbReference>
<dbReference type="PANTHER" id="PTHR22951:SF12">
    <property type="entry name" value="OS05G0426100 PROTEIN"/>
    <property type="match status" value="1"/>
</dbReference>
<comment type="subcellular location">
    <subcellularLocation>
        <location evidence="1">Cytoplasmic vesicle</location>
        <location evidence="1">Clathrin-coated vesicle</location>
    </subcellularLocation>
    <subcellularLocation>
        <location evidence="2">Golgi apparatus</location>
    </subcellularLocation>
    <subcellularLocation>
        <location evidence="3">Membrane</location>
        <location evidence="3">Clathrin-coated pit</location>
    </subcellularLocation>
</comment>
<dbReference type="GO" id="GO:0005905">
    <property type="term" value="C:clathrin-coated pit"/>
    <property type="evidence" value="ECO:0007669"/>
    <property type="project" value="UniProtKB-SubCell"/>
</dbReference>
<protein>
    <recommendedName>
        <fullName evidence="10">ENTH domain-containing protein</fullName>
    </recommendedName>
</protein>
<feature type="compositionally biased region" description="Basic and acidic residues" evidence="9">
    <location>
        <begin position="326"/>
        <end position="346"/>
    </location>
</feature>
<keyword evidence="8" id="KW-0968">Cytoplasmic vesicle</keyword>
<evidence type="ECO:0000256" key="7">
    <source>
        <dbReference type="ARBA" id="ARBA00023176"/>
    </source>
</evidence>
<evidence type="ECO:0000256" key="6">
    <source>
        <dbReference type="ARBA" id="ARBA00023136"/>
    </source>
</evidence>
<reference evidence="11 12" key="1">
    <citation type="journal article" date="2023" name="Hortic Res">
        <title>Pangenome of water caltrop reveals structural variations and asymmetric subgenome divergence after allopolyploidization.</title>
        <authorList>
            <person name="Zhang X."/>
            <person name="Chen Y."/>
            <person name="Wang L."/>
            <person name="Yuan Y."/>
            <person name="Fang M."/>
            <person name="Shi L."/>
            <person name="Lu R."/>
            <person name="Comes H.P."/>
            <person name="Ma Y."/>
            <person name="Chen Y."/>
            <person name="Huang G."/>
            <person name="Zhou Y."/>
            <person name="Zheng Z."/>
            <person name="Qiu Y."/>
        </authorList>
    </citation>
    <scope>NUCLEOTIDE SEQUENCE [LARGE SCALE GENOMIC DNA]</scope>
    <source>
        <tissue evidence="11">Roots</tissue>
    </source>
</reference>
<dbReference type="Proteomes" id="UP001345219">
    <property type="component" value="Chromosome 16"/>
</dbReference>
<keyword evidence="4" id="KW-0254">Endocytosis</keyword>
<evidence type="ECO:0000256" key="1">
    <source>
        <dbReference type="ARBA" id="ARBA00004132"/>
    </source>
</evidence>
<keyword evidence="5" id="KW-0333">Golgi apparatus</keyword>
<organism evidence="11 12">
    <name type="scientific">Trapa incisa</name>
    <dbReference type="NCBI Taxonomy" id="236973"/>
    <lineage>
        <taxon>Eukaryota</taxon>
        <taxon>Viridiplantae</taxon>
        <taxon>Streptophyta</taxon>
        <taxon>Embryophyta</taxon>
        <taxon>Tracheophyta</taxon>
        <taxon>Spermatophyta</taxon>
        <taxon>Magnoliopsida</taxon>
        <taxon>eudicotyledons</taxon>
        <taxon>Gunneridae</taxon>
        <taxon>Pentapetalae</taxon>
        <taxon>rosids</taxon>
        <taxon>malvids</taxon>
        <taxon>Myrtales</taxon>
        <taxon>Lythraceae</taxon>
        <taxon>Trapa</taxon>
    </lineage>
</organism>
<dbReference type="GO" id="GO:0005546">
    <property type="term" value="F:phosphatidylinositol-4,5-bisphosphate binding"/>
    <property type="evidence" value="ECO:0007669"/>
    <property type="project" value="TreeGrafter"/>
</dbReference>
<dbReference type="InterPro" id="IPR008942">
    <property type="entry name" value="ENTH_VHS"/>
</dbReference>
<evidence type="ECO:0000256" key="3">
    <source>
        <dbReference type="ARBA" id="ARBA00004600"/>
    </source>
</evidence>
<dbReference type="InterPro" id="IPR045192">
    <property type="entry name" value="AP180-like"/>
</dbReference>
<evidence type="ECO:0000256" key="5">
    <source>
        <dbReference type="ARBA" id="ARBA00023034"/>
    </source>
</evidence>
<proteinExistence type="predicted"/>
<dbReference type="FunFam" id="1.20.58.150:FF:000005">
    <property type="entry name" value="putative clathrin assembly protein At2g25430"/>
    <property type="match status" value="1"/>
</dbReference>
<keyword evidence="7" id="KW-0168">Coated pit</keyword>
<dbReference type="InterPro" id="IPR014712">
    <property type="entry name" value="ANTH_dom_sf"/>
</dbReference>
<dbReference type="SUPFAM" id="SSF48464">
    <property type="entry name" value="ENTH/VHS domain"/>
    <property type="match status" value="1"/>
</dbReference>
<feature type="region of interest" description="Disordered" evidence="9">
    <location>
        <begin position="315"/>
        <end position="359"/>
    </location>
</feature>
<feature type="domain" description="ENTH" evidence="10">
    <location>
        <begin position="18"/>
        <end position="154"/>
    </location>
</feature>
<evidence type="ECO:0000256" key="2">
    <source>
        <dbReference type="ARBA" id="ARBA00004555"/>
    </source>
</evidence>
<dbReference type="GO" id="GO:0032050">
    <property type="term" value="F:clathrin heavy chain binding"/>
    <property type="evidence" value="ECO:0007669"/>
    <property type="project" value="TreeGrafter"/>
</dbReference>
<evidence type="ECO:0000313" key="12">
    <source>
        <dbReference type="Proteomes" id="UP001345219"/>
    </source>
</evidence>
<dbReference type="AlphaFoldDB" id="A0AAN7PUL7"/>
<dbReference type="InterPro" id="IPR048050">
    <property type="entry name" value="ANTH_N_plant"/>
</dbReference>